<name>A0A1X2G7U0_9FUNG</name>
<dbReference type="OrthoDB" id="5597503at2759"/>
<feature type="non-terminal residue" evidence="2">
    <location>
        <position position="146"/>
    </location>
</feature>
<keyword evidence="3" id="KW-1185">Reference proteome</keyword>
<feature type="transmembrane region" description="Helical" evidence="1">
    <location>
        <begin position="85"/>
        <end position="104"/>
    </location>
</feature>
<sequence length="146" mass="16783">LVVLRVVIGIVDTVYLNVSVDSPTGMCIYEDNYYTGPVYTFMDLLIDLYVTATVTYILISHIKQLERAHVPVDTRLYIAIVSQNAIRTTLLSIVNLMSAVFLLLKLDTDAIMLIWPVINVFVILLIGYDSDICRTIRHLQEKYWRR</sequence>
<comment type="caution">
    <text evidence="2">The sequence shown here is derived from an EMBL/GenBank/DDBJ whole genome shotgun (WGS) entry which is preliminary data.</text>
</comment>
<accession>A0A1X2G7U0</accession>
<feature type="transmembrane region" description="Helical" evidence="1">
    <location>
        <begin position="110"/>
        <end position="128"/>
    </location>
</feature>
<protein>
    <submittedName>
        <fullName evidence="2">Uncharacterized protein</fullName>
    </submittedName>
</protein>
<evidence type="ECO:0000313" key="2">
    <source>
        <dbReference type="EMBL" id="ORX47220.1"/>
    </source>
</evidence>
<organism evidence="2 3">
    <name type="scientific">Hesseltinella vesiculosa</name>
    <dbReference type="NCBI Taxonomy" id="101127"/>
    <lineage>
        <taxon>Eukaryota</taxon>
        <taxon>Fungi</taxon>
        <taxon>Fungi incertae sedis</taxon>
        <taxon>Mucoromycota</taxon>
        <taxon>Mucoromycotina</taxon>
        <taxon>Mucoromycetes</taxon>
        <taxon>Mucorales</taxon>
        <taxon>Cunninghamellaceae</taxon>
        <taxon>Hesseltinella</taxon>
    </lineage>
</organism>
<feature type="transmembrane region" description="Helical" evidence="1">
    <location>
        <begin position="38"/>
        <end position="59"/>
    </location>
</feature>
<dbReference type="EMBL" id="MCGT01000034">
    <property type="protein sequence ID" value="ORX47220.1"/>
    <property type="molecule type" value="Genomic_DNA"/>
</dbReference>
<proteinExistence type="predicted"/>
<dbReference type="Proteomes" id="UP000242146">
    <property type="component" value="Unassembled WGS sequence"/>
</dbReference>
<keyword evidence="1" id="KW-1133">Transmembrane helix</keyword>
<keyword evidence="1" id="KW-0812">Transmembrane</keyword>
<evidence type="ECO:0000256" key="1">
    <source>
        <dbReference type="SAM" id="Phobius"/>
    </source>
</evidence>
<reference evidence="2 3" key="1">
    <citation type="submission" date="2016-07" db="EMBL/GenBank/DDBJ databases">
        <title>Pervasive Adenine N6-methylation of Active Genes in Fungi.</title>
        <authorList>
            <consortium name="DOE Joint Genome Institute"/>
            <person name="Mondo S.J."/>
            <person name="Dannebaum R.O."/>
            <person name="Kuo R.C."/>
            <person name="Labutti K."/>
            <person name="Haridas S."/>
            <person name="Kuo A."/>
            <person name="Salamov A."/>
            <person name="Ahrendt S.R."/>
            <person name="Lipzen A."/>
            <person name="Sullivan W."/>
            <person name="Andreopoulos W.B."/>
            <person name="Clum A."/>
            <person name="Lindquist E."/>
            <person name="Daum C."/>
            <person name="Ramamoorthy G.K."/>
            <person name="Gryganskyi A."/>
            <person name="Culley D."/>
            <person name="Magnuson J.K."/>
            <person name="James T.Y."/>
            <person name="O'Malley M.A."/>
            <person name="Stajich J.E."/>
            <person name="Spatafora J.W."/>
            <person name="Visel A."/>
            <person name="Grigoriev I.V."/>
        </authorList>
    </citation>
    <scope>NUCLEOTIDE SEQUENCE [LARGE SCALE GENOMIC DNA]</scope>
    <source>
        <strain evidence="2 3">NRRL 3301</strain>
    </source>
</reference>
<dbReference type="AlphaFoldDB" id="A0A1X2G7U0"/>
<gene>
    <name evidence="2" type="ORF">DM01DRAFT_249496</name>
</gene>
<evidence type="ECO:0000313" key="3">
    <source>
        <dbReference type="Proteomes" id="UP000242146"/>
    </source>
</evidence>
<feature type="non-terminal residue" evidence="2">
    <location>
        <position position="1"/>
    </location>
</feature>
<keyword evidence="1" id="KW-0472">Membrane</keyword>